<dbReference type="EMBL" id="CAMXCT020001335">
    <property type="protein sequence ID" value="CAL1142461.1"/>
    <property type="molecule type" value="Genomic_DNA"/>
</dbReference>
<dbReference type="Proteomes" id="UP001152797">
    <property type="component" value="Unassembled WGS sequence"/>
</dbReference>
<gene>
    <name evidence="1" type="ORF">C1SCF055_LOCUS16182</name>
</gene>
<keyword evidence="3" id="KW-1185">Reference proteome</keyword>
<evidence type="ECO:0000313" key="2">
    <source>
        <dbReference type="EMBL" id="CAL4776398.1"/>
    </source>
</evidence>
<dbReference type="EMBL" id="CAMXCT030001335">
    <property type="protein sequence ID" value="CAL4776398.1"/>
    <property type="molecule type" value="Genomic_DNA"/>
</dbReference>
<dbReference type="EMBL" id="CAMXCT010001335">
    <property type="protein sequence ID" value="CAI3989086.1"/>
    <property type="molecule type" value="Genomic_DNA"/>
</dbReference>
<comment type="caution">
    <text evidence="1">The sequence shown here is derived from an EMBL/GenBank/DDBJ whole genome shotgun (WGS) entry which is preliminary data.</text>
</comment>
<proteinExistence type="predicted"/>
<dbReference type="OrthoDB" id="436151at2759"/>
<name>A0A9P1CCT5_9DINO</name>
<evidence type="ECO:0000313" key="3">
    <source>
        <dbReference type="Proteomes" id="UP001152797"/>
    </source>
</evidence>
<reference evidence="2 3" key="2">
    <citation type="submission" date="2024-05" db="EMBL/GenBank/DDBJ databases">
        <authorList>
            <person name="Chen Y."/>
            <person name="Shah S."/>
            <person name="Dougan E. K."/>
            <person name="Thang M."/>
            <person name="Chan C."/>
        </authorList>
    </citation>
    <scope>NUCLEOTIDE SEQUENCE [LARGE SCALE GENOMIC DNA]</scope>
</reference>
<evidence type="ECO:0000313" key="1">
    <source>
        <dbReference type="EMBL" id="CAI3989086.1"/>
    </source>
</evidence>
<dbReference type="AlphaFoldDB" id="A0A9P1CCT5"/>
<accession>A0A9P1CCT5</accession>
<reference evidence="1" key="1">
    <citation type="submission" date="2022-10" db="EMBL/GenBank/DDBJ databases">
        <authorList>
            <person name="Chen Y."/>
            <person name="Dougan E. K."/>
            <person name="Chan C."/>
            <person name="Rhodes N."/>
            <person name="Thang M."/>
        </authorList>
    </citation>
    <scope>NUCLEOTIDE SEQUENCE</scope>
</reference>
<protein>
    <submittedName>
        <fullName evidence="1">Uncharacterized protein</fullName>
    </submittedName>
</protein>
<dbReference type="Gene3D" id="2.40.30.10">
    <property type="entry name" value="Translation factors"/>
    <property type="match status" value="1"/>
</dbReference>
<sequence>MLTSSSIHMRLGFTSSRNKTRSLFLVLRKPAVVIKTTRVPMLSRPASCPSFEVPKLEPSFSTRQLQHLRKVDGGLFSDAPKWPMETSTAPALPSRHRCLSRSIWSNTVGCYEMFPEFSESKSSFVDHKLKKFGPVKCFVSYPDKFKLHREETFKPLGTDSPPLGHKRTDFLQGVHAPPNAVALILEVDKAGEEQGELVLTALVRSGRLVVGQFFVVGTAFGRITNLSLAAGIERNRKWSQCDSASVGVAVQLTGLRTRRLGGDCAVDDLLLVYPRERAWRLCEHRQRIEQLMACQVAGPPLKAGGPMPALNHQKCDFFCGIHLIFVYLG</sequence>
<organism evidence="1">
    <name type="scientific">Cladocopium goreaui</name>
    <dbReference type="NCBI Taxonomy" id="2562237"/>
    <lineage>
        <taxon>Eukaryota</taxon>
        <taxon>Sar</taxon>
        <taxon>Alveolata</taxon>
        <taxon>Dinophyceae</taxon>
        <taxon>Suessiales</taxon>
        <taxon>Symbiodiniaceae</taxon>
        <taxon>Cladocopium</taxon>
    </lineage>
</organism>